<dbReference type="Proteomes" id="UP001266357">
    <property type="component" value="Unassembled WGS sequence"/>
</dbReference>
<evidence type="ECO:0000313" key="3">
    <source>
        <dbReference type="EMBL" id="MDT0602471.1"/>
    </source>
</evidence>
<feature type="domain" description="Solute-binding protein family 3/N-terminal" evidence="2">
    <location>
        <begin position="54"/>
        <end position="141"/>
    </location>
</feature>
<feature type="transmembrane region" description="Helical" evidence="1">
    <location>
        <begin position="20"/>
        <end position="36"/>
    </location>
</feature>
<dbReference type="SUPFAM" id="SSF53850">
    <property type="entry name" value="Periplasmic binding protein-like II"/>
    <property type="match status" value="1"/>
</dbReference>
<dbReference type="PANTHER" id="PTHR38834">
    <property type="entry name" value="PERIPLASMIC SUBSTRATE BINDING PROTEIN FAMILY 3"/>
    <property type="match status" value="1"/>
</dbReference>
<dbReference type="Gene3D" id="3.40.190.10">
    <property type="entry name" value="Periplasmic binding protein-like II"/>
    <property type="match status" value="2"/>
</dbReference>
<dbReference type="Pfam" id="PF00497">
    <property type="entry name" value="SBP_bac_3"/>
    <property type="match status" value="1"/>
</dbReference>
<evidence type="ECO:0000259" key="2">
    <source>
        <dbReference type="Pfam" id="PF00497"/>
    </source>
</evidence>
<name>A0ABU2ZX17_9GAMM</name>
<proteinExistence type="predicted"/>
<dbReference type="EMBL" id="JAVRIF010000001">
    <property type="protein sequence ID" value="MDT0602471.1"/>
    <property type="molecule type" value="Genomic_DNA"/>
</dbReference>
<keyword evidence="1" id="KW-0472">Membrane</keyword>
<keyword evidence="4" id="KW-1185">Reference proteome</keyword>
<protein>
    <submittedName>
        <fullName evidence="3">Transporter substrate-binding domain-containing protein</fullName>
    </submittedName>
</protein>
<dbReference type="InterPro" id="IPR001638">
    <property type="entry name" value="Solute-binding_3/MltF_N"/>
</dbReference>
<keyword evidence="1" id="KW-1133">Transmembrane helix</keyword>
<comment type="caution">
    <text evidence="3">The sequence shown here is derived from an EMBL/GenBank/DDBJ whole genome shotgun (WGS) entry which is preliminary data.</text>
</comment>
<dbReference type="PANTHER" id="PTHR38834:SF3">
    <property type="entry name" value="SOLUTE-BINDING PROTEIN FAMILY 3_N-TERMINAL DOMAIN-CONTAINING PROTEIN"/>
    <property type="match status" value="1"/>
</dbReference>
<gene>
    <name evidence="3" type="ORF">RM573_02575</name>
</gene>
<organism evidence="3 4">
    <name type="scientific">Thalassotalea castellviae</name>
    <dbReference type="NCBI Taxonomy" id="3075612"/>
    <lineage>
        <taxon>Bacteria</taxon>
        <taxon>Pseudomonadati</taxon>
        <taxon>Pseudomonadota</taxon>
        <taxon>Gammaproteobacteria</taxon>
        <taxon>Alteromonadales</taxon>
        <taxon>Colwelliaceae</taxon>
        <taxon>Thalassotalea</taxon>
    </lineage>
</organism>
<dbReference type="RefSeq" id="WP_311576771.1">
    <property type="nucleotide sequence ID" value="NZ_JAVRIF010000001.1"/>
</dbReference>
<sequence>MQKTTKINKQIKNQTVQQLFWRYAVLTLMLFVQSSFGHEETHENQVDDYTISVVTETWFPFNYFDKNQEIVGTSTDLVKAILDHANIDYEINLYPWQRAFSYARTHKNTLIYSIFRTPLREDLLHWICPIAKRPVHSVYKLAKRKDIKIDAANDLANYTINLTRGTFPHEFFISKGMKEGVNLQLTATNDSNILMLLKNRVDLIVEAEMAIFQLIKELGLPEDTVEKVYTFDEMNQAPICMALSKETPAYIVEKIRQSHKALYPH</sequence>
<evidence type="ECO:0000313" key="4">
    <source>
        <dbReference type="Proteomes" id="UP001266357"/>
    </source>
</evidence>
<evidence type="ECO:0000256" key="1">
    <source>
        <dbReference type="SAM" id="Phobius"/>
    </source>
</evidence>
<accession>A0ABU2ZX17</accession>
<reference evidence="3 4" key="1">
    <citation type="submission" date="2023-09" db="EMBL/GenBank/DDBJ databases">
        <authorList>
            <person name="Rey-Velasco X."/>
        </authorList>
    </citation>
    <scope>NUCLEOTIDE SEQUENCE [LARGE SCALE GENOMIC DNA]</scope>
    <source>
        <strain evidence="3 4">W431</strain>
    </source>
</reference>
<keyword evidence="1" id="KW-0812">Transmembrane</keyword>